<proteinExistence type="predicted"/>
<protein>
    <submittedName>
        <fullName evidence="1">Uncharacterized protein</fullName>
    </submittedName>
</protein>
<reference evidence="1" key="1">
    <citation type="journal article" date="2015" name="Nature">
        <title>Complex archaea that bridge the gap between prokaryotes and eukaryotes.</title>
        <authorList>
            <person name="Spang A."/>
            <person name="Saw J.H."/>
            <person name="Jorgensen S.L."/>
            <person name="Zaremba-Niedzwiedzka K."/>
            <person name="Martijn J."/>
            <person name="Lind A.E."/>
            <person name="van Eijk R."/>
            <person name="Schleper C."/>
            <person name="Guy L."/>
            <person name="Ettema T.J."/>
        </authorList>
    </citation>
    <scope>NUCLEOTIDE SEQUENCE</scope>
</reference>
<organism evidence="1">
    <name type="scientific">marine sediment metagenome</name>
    <dbReference type="NCBI Taxonomy" id="412755"/>
    <lineage>
        <taxon>unclassified sequences</taxon>
        <taxon>metagenomes</taxon>
        <taxon>ecological metagenomes</taxon>
    </lineage>
</organism>
<evidence type="ECO:0000313" key="1">
    <source>
        <dbReference type="EMBL" id="KKK90380.1"/>
    </source>
</evidence>
<comment type="caution">
    <text evidence="1">The sequence shown here is derived from an EMBL/GenBank/DDBJ whole genome shotgun (WGS) entry which is preliminary data.</text>
</comment>
<gene>
    <name evidence="1" type="ORF">LCGC14_2723600</name>
</gene>
<name>A0A0F8ZWU6_9ZZZZ</name>
<feature type="non-terminal residue" evidence="1">
    <location>
        <position position="1"/>
    </location>
</feature>
<sequence length="28" mass="3045">GEQETCGIIVLDSDHGIYSKSEPVLQVK</sequence>
<dbReference type="AlphaFoldDB" id="A0A0F8ZWU6"/>
<dbReference type="EMBL" id="LAZR01049127">
    <property type="protein sequence ID" value="KKK90380.1"/>
    <property type="molecule type" value="Genomic_DNA"/>
</dbReference>
<accession>A0A0F8ZWU6</accession>